<comment type="caution">
    <text evidence="1">The sequence shown here is derived from an EMBL/GenBank/DDBJ whole genome shotgun (WGS) entry which is preliminary data.</text>
</comment>
<organism evidence="1 2">
    <name type="scientific">Desmospora profundinema</name>
    <dbReference type="NCBI Taxonomy" id="1571184"/>
    <lineage>
        <taxon>Bacteria</taxon>
        <taxon>Bacillati</taxon>
        <taxon>Bacillota</taxon>
        <taxon>Bacilli</taxon>
        <taxon>Bacillales</taxon>
        <taxon>Thermoactinomycetaceae</taxon>
        <taxon>Desmospora</taxon>
    </lineage>
</organism>
<gene>
    <name evidence="1" type="ORF">JOE21_003063</name>
</gene>
<keyword evidence="2" id="KW-1185">Reference proteome</keyword>
<evidence type="ECO:0000313" key="1">
    <source>
        <dbReference type="EMBL" id="MDR6227051.1"/>
    </source>
</evidence>
<dbReference type="Proteomes" id="UP001185012">
    <property type="component" value="Unassembled WGS sequence"/>
</dbReference>
<evidence type="ECO:0000313" key="2">
    <source>
        <dbReference type="Proteomes" id="UP001185012"/>
    </source>
</evidence>
<protein>
    <submittedName>
        <fullName evidence="1">Uncharacterized protein</fullName>
    </submittedName>
</protein>
<dbReference type="EMBL" id="JAVDQG010000007">
    <property type="protein sequence ID" value="MDR6227051.1"/>
    <property type="molecule type" value="Genomic_DNA"/>
</dbReference>
<name>A0ABU1IQF9_9BACL</name>
<reference evidence="1 2" key="1">
    <citation type="submission" date="2023-07" db="EMBL/GenBank/DDBJ databases">
        <title>Genomic Encyclopedia of Type Strains, Phase IV (KMG-IV): sequencing the most valuable type-strain genomes for metagenomic binning, comparative biology and taxonomic classification.</title>
        <authorList>
            <person name="Goeker M."/>
        </authorList>
    </citation>
    <scope>NUCLEOTIDE SEQUENCE [LARGE SCALE GENOMIC DNA]</scope>
    <source>
        <strain evidence="1 2">DSM 45903</strain>
    </source>
</reference>
<accession>A0ABU1IQF9</accession>
<sequence length="37" mass="4554">MKFSVPQEVKRQFEKHKKRNERYETLTSEVLIEGQLF</sequence>
<proteinExistence type="predicted"/>